<gene>
    <name evidence="2" type="ORF">ZHAS_00022035</name>
</gene>
<dbReference type="EMBL" id="ATLV01027025">
    <property type="status" value="NOT_ANNOTATED_CDS"/>
    <property type="molecule type" value="Genomic_DNA"/>
</dbReference>
<reference evidence="3" key="2">
    <citation type="submission" date="2020-05" db="UniProtKB">
        <authorList>
            <consortium name="EnsemblMetazoa"/>
        </authorList>
    </citation>
    <scope>IDENTIFICATION</scope>
</reference>
<evidence type="ECO:0000313" key="3">
    <source>
        <dbReference type="EnsemblMetazoa" id="ASIC022035-PA"/>
    </source>
</evidence>
<proteinExistence type="predicted"/>
<keyword evidence="4" id="KW-1185">Reference proteome</keyword>
<evidence type="ECO:0000313" key="2">
    <source>
        <dbReference type="EMBL" id="KFB53798.1"/>
    </source>
</evidence>
<dbReference type="EnsemblMetazoa" id="ASIC022035-RA">
    <property type="protein sequence ID" value="ASIC022035-PA"/>
    <property type="gene ID" value="ASIC022035"/>
</dbReference>
<feature type="region of interest" description="Disordered" evidence="1">
    <location>
        <begin position="74"/>
        <end position="95"/>
    </location>
</feature>
<dbReference type="EMBL" id="KE525421">
    <property type="protein sequence ID" value="KFB53798.1"/>
    <property type="molecule type" value="Genomic_DNA"/>
</dbReference>
<reference evidence="2 4" key="1">
    <citation type="journal article" date="2014" name="BMC Genomics">
        <title>Genome sequence of Anopheles sinensis provides insight into genetics basis of mosquito competence for malaria parasites.</title>
        <authorList>
            <person name="Zhou D."/>
            <person name="Zhang D."/>
            <person name="Ding G."/>
            <person name="Shi L."/>
            <person name="Hou Q."/>
            <person name="Ye Y."/>
            <person name="Xu Y."/>
            <person name="Zhou H."/>
            <person name="Xiong C."/>
            <person name="Li S."/>
            <person name="Yu J."/>
            <person name="Hong S."/>
            <person name="Yu X."/>
            <person name="Zou P."/>
            <person name="Chen C."/>
            <person name="Chang X."/>
            <person name="Wang W."/>
            <person name="Lv Y."/>
            <person name="Sun Y."/>
            <person name="Ma L."/>
            <person name="Shen B."/>
            <person name="Zhu C."/>
        </authorList>
    </citation>
    <scope>NUCLEOTIDE SEQUENCE [LARGE SCALE GENOMIC DNA]</scope>
</reference>
<dbReference type="Proteomes" id="UP000030765">
    <property type="component" value="Unassembled WGS sequence"/>
</dbReference>
<organism evidence="2">
    <name type="scientific">Anopheles sinensis</name>
    <name type="common">Mosquito</name>
    <dbReference type="NCBI Taxonomy" id="74873"/>
    <lineage>
        <taxon>Eukaryota</taxon>
        <taxon>Metazoa</taxon>
        <taxon>Ecdysozoa</taxon>
        <taxon>Arthropoda</taxon>
        <taxon>Hexapoda</taxon>
        <taxon>Insecta</taxon>
        <taxon>Pterygota</taxon>
        <taxon>Neoptera</taxon>
        <taxon>Endopterygota</taxon>
        <taxon>Diptera</taxon>
        <taxon>Nematocera</taxon>
        <taxon>Culicoidea</taxon>
        <taxon>Culicidae</taxon>
        <taxon>Anophelinae</taxon>
        <taxon>Anopheles</taxon>
    </lineage>
</organism>
<dbReference type="VEuPathDB" id="VectorBase:ASIC022035"/>
<evidence type="ECO:0000313" key="4">
    <source>
        <dbReference type="Proteomes" id="UP000030765"/>
    </source>
</evidence>
<name>A0A084WUA4_ANOSI</name>
<sequence length="95" mass="11140">MVFSRTQCPVETVRGWYYHFSIQQDKRIKSDRPTADQPKREKESFPTWWPGPWVVCVLRHFVVSSPHFRAHFSESLGEEGKKNSPPTTVTCMQTQ</sequence>
<feature type="compositionally biased region" description="Polar residues" evidence="1">
    <location>
        <begin position="84"/>
        <end position="95"/>
    </location>
</feature>
<protein>
    <submittedName>
        <fullName evidence="2 3">Short-chain dehydrogenase</fullName>
    </submittedName>
</protein>
<evidence type="ECO:0000256" key="1">
    <source>
        <dbReference type="SAM" id="MobiDB-lite"/>
    </source>
</evidence>
<dbReference type="AlphaFoldDB" id="A0A084WUA4"/>
<accession>A0A084WUA4</accession>